<proteinExistence type="predicted"/>
<keyword evidence="3" id="KW-1185">Reference proteome</keyword>
<feature type="region of interest" description="Disordered" evidence="1">
    <location>
        <begin position="55"/>
        <end position="204"/>
    </location>
</feature>
<dbReference type="RefSeq" id="WP_322424648.1">
    <property type="nucleotide sequence ID" value="NZ_JAXQPW010000004.1"/>
</dbReference>
<comment type="caution">
    <text evidence="2">The sequence shown here is derived from an EMBL/GenBank/DDBJ whole genome shotgun (WGS) entry which is preliminary data.</text>
</comment>
<feature type="compositionally biased region" description="Polar residues" evidence="1">
    <location>
        <begin position="80"/>
        <end position="91"/>
    </location>
</feature>
<feature type="compositionally biased region" description="Low complexity" evidence="1">
    <location>
        <begin position="111"/>
        <end position="128"/>
    </location>
</feature>
<gene>
    <name evidence="2" type="ORF">SFC79_12815</name>
</gene>
<protein>
    <submittedName>
        <fullName evidence="2">Uncharacterized protein</fullName>
    </submittedName>
</protein>
<feature type="compositionally biased region" description="Basic residues" evidence="1">
    <location>
        <begin position="129"/>
        <end position="144"/>
    </location>
</feature>
<reference evidence="2 3" key="1">
    <citation type="submission" date="2023-11" db="EMBL/GenBank/DDBJ databases">
        <title>Novel species in genus Nocardioides.</title>
        <authorList>
            <person name="Zhou H."/>
        </authorList>
    </citation>
    <scope>NUCLEOTIDE SEQUENCE [LARGE SCALE GENOMIC DNA]</scope>
    <source>
        <strain evidence="2 3">S-58</strain>
    </source>
</reference>
<organism evidence="2 3">
    <name type="scientific">Nocardioides renjunii</name>
    <dbReference type="NCBI Taxonomy" id="3095075"/>
    <lineage>
        <taxon>Bacteria</taxon>
        <taxon>Bacillati</taxon>
        <taxon>Actinomycetota</taxon>
        <taxon>Actinomycetes</taxon>
        <taxon>Propionibacteriales</taxon>
        <taxon>Nocardioidaceae</taxon>
        <taxon>Nocardioides</taxon>
    </lineage>
</organism>
<dbReference type="Proteomes" id="UP001291999">
    <property type="component" value="Unassembled WGS sequence"/>
</dbReference>
<evidence type="ECO:0000313" key="2">
    <source>
        <dbReference type="EMBL" id="MDZ5662649.1"/>
    </source>
</evidence>
<name>A0ABU5KDX2_9ACTN</name>
<evidence type="ECO:0000256" key="1">
    <source>
        <dbReference type="SAM" id="MobiDB-lite"/>
    </source>
</evidence>
<accession>A0ABU5KDX2</accession>
<sequence length="229" mass="22473">MNPLGKVTAAITHPARTVGAVAGATVGASVGVATAGLRTTARVVGWAVERAAGTVAEHGASSVPAPRPAQDTLTAEEPTSAATSSGTSDVSSEAPAMTSAEKAPAERAAAKKAPATKAPAKKAAAAKAPAKKAAAKKAPAKKAPSKQAAVLAPALGLTEDEVTDGVGVETTDDLRTPSGIPAADEGYNPDTTETDLYQPGTEPLVDPATVKAVASEAEVLGRAADPDKG</sequence>
<evidence type="ECO:0000313" key="3">
    <source>
        <dbReference type="Proteomes" id="UP001291999"/>
    </source>
</evidence>
<dbReference type="EMBL" id="JAXQPW010000004">
    <property type="protein sequence ID" value="MDZ5662649.1"/>
    <property type="molecule type" value="Genomic_DNA"/>
</dbReference>